<dbReference type="Pfam" id="PF23622">
    <property type="entry name" value="LRR_At1g61320_AtMIF1"/>
    <property type="match status" value="1"/>
</dbReference>
<evidence type="ECO:0000313" key="3">
    <source>
        <dbReference type="Proteomes" id="UP000324897"/>
    </source>
</evidence>
<dbReference type="Proteomes" id="UP000324897">
    <property type="component" value="Unassembled WGS sequence"/>
</dbReference>
<dbReference type="Gramene" id="TVU34284">
    <property type="protein sequence ID" value="TVU34284"/>
    <property type="gene ID" value="EJB05_16115"/>
</dbReference>
<dbReference type="InterPro" id="IPR055357">
    <property type="entry name" value="LRR_At1g61320_AtMIF1"/>
</dbReference>
<accession>A0A5J9VFY4</accession>
<dbReference type="InterPro" id="IPR053772">
    <property type="entry name" value="At1g61320/At1g61330-like"/>
</dbReference>
<proteinExistence type="predicted"/>
<name>A0A5J9VFY4_9POAL</name>
<dbReference type="OrthoDB" id="691860at2759"/>
<feature type="domain" description="At1g61320/AtMIF1 LRR" evidence="1">
    <location>
        <begin position="4"/>
        <end position="263"/>
    </location>
</feature>
<sequence>MEIRGFAELRRLCLHCVQIIGNLADLLLSCSALEDLELIVCSGVANLNIPHRLDKLRHLLVSGTRIQMVDFHVPALTHFEFQGNAIPIALHGCSNLEKASLMFKTAFKRDNKALGHAFTAIPCISADKMLNVYADMEAREPVWAPQVHKLMASPTCMFMFLRHLTCEIRVFTDGPNSHDGILQLAHYLEFAPQLEVLQLHMFYYTLEDSWHGQVTWVGGSCMRSLDHLKSVYMSGFRCYRAQVELLCGILEKGAALEHVTIEPKVIIKCVSEINLDVPEEMVREWAQRTSELFGKAINVVEGSSVLC</sequence>
<dbReference type="PANTHER" id="PTHR34145">
    <property type="entry name" value="OS02G0105600 PROTEIN"/>
    <property type="match status" value="1"/>
</dbReference>
<keyword evidence="3" id="KW-1185">Reference proteome</keyword>
<organism evidence="2 3">
    <name type="scientific">Eragrostis curvula</name>
    <name type="common">weeping love grass</name>
    <dbReference type="NCBI Taxonomy" id="38414"/>
    <lineage>
        <taxon>Eukaryota</taxon>
        <taxon>Viridiplantae</taxon>
        <taxon>Streptophyta</taxon>
        <taxon>Embryophyta</taxon>
        <taxon>Tracheophyta</taxon>
        <taxon>Spermatophyta</taxon>
        <taxon>Magnoliopsida</taxon>
        <taxon>Liliopsida</taxon>
        <taxon>Poales</taxon>
        <taxon>Poaceae</taxon>
        <taxon>PACMAD clade</taxon>
        <taxon>Chloridoideae</taxon>
        <taxon>Eragrostideae</taxon>
        <taxon>Eragrostidinae</taxon>
        <taxon>Eragrostis</taxon>
    </lineage>
</organism>
<dbReference type="EMBL" id="RWGY01000009">
    <property type="protein sequence ID" value="TVU34284.1"/>
    <property type="molecule type" value="Genomic_DNA"/>
</dbReference>
<evidence type="ECO:0000313" key="2">
    <source>
        <dbReference type="EMBL" id="TVU34284.1"/>
    </source>
</evidence>
<comment type="caution">
    <text evidence="2">The sequence shown here is derived from an EMBL/GenBank/DDBJ whole genome shotgun (WGS) entry which is preliminary data.</text>
</comment>
<dbReference type="PANTHER" id="PTHR34145:SF46">
    <property type="entry name" value="OS06G0716467 PROTEIN"/>
    <property type="match status" value="1"/>
</dbReference>
<gene>
    <name evidence="2" type="ORF">EJB05_16115</name>
</gene>
<dbReference type="Gene3D" id="3.80.10.10">
    <property type="entry name" value="Ribonuclease Inhibitor"/>
    <property type="match status" value="1"/>
</dbReference>
<dbReference type="InterPro" id="IPR032675">
    <property type="entry name" value="LRR_dom_sf"/>
</dbReference>
<evidence type="ECO:0000259" key="1">
    <source>
        <dbReference type="Pfam" id="PF23622"/>
    </source>
</evidence>
<protein>
    <recommendedName>
        <fullName evidence="1">At1g61320/AtMIF1 LRR domain-containing protein</fullName>
    </recommendedName>
</protein>
<reference evidence="2 3" key="1">
    <citation type="journal article" date="2019" name="Sci. Rep.">
        <title>A high-quality genome of Eragrostis curvula grass provides insights into Poaceae evolution and supports new strategies to enhance forage quality.</title>
        <authorList>
            <person name="Carballo J."/>
            <person name="Santos B.A.C.M."/>
            <person name="Zappacosta D."/>
            <person name="Garbus I."/>
            <person name="Selva J.P."/>
            <person name="Gallo C.A."/>
            <person name="Diaz A."/>
            <person name="Albertini E."/>
            <person name="Caccamo M."/>
            <person name="Echenique V."/>
        </authorList>
    </citation>
    <scope>NUCLEOTIDE SEQUENCE [LARGE SCALE GENOMIC DNA]</scope>
    <source>
        <strain evidence="3">cv. Victoria</strain>
        <tissue evidence="2">Leaf</tissue>
    </source>
</reference>
<dbReference type="SUPFAM" id="SSF52047">
    <property type="entry name" value="RNI-like"/>
    <property type="match status" value="1"/>
</dbReference>
<dbReference type="AlphaFoldDB" id="A0A5J9VFY4"/>